<evidence type="ECO:0000256" key="1">
    <source>
        <dbReference type="SAM" id="MobiDB-lite"/>
    </source>
</evidence>
<feature type="transmembrane region" description="Helical" evidence="2">
    <location>
        <begin position="53"/>
        <end position="70"/>
    </location>
</feature>
<feature type="compositionally biased region" description="Polar residues" evidence="1">
    <location>
        <begin position="1"/>
        <end position="11"/>
    </location>
</feature>
<protein>
    <submittedName>
        <fullName evidence="3">Uncharacterized protein</fullName>
    </submittedName>
</protein>
<reference evidence="3" key="1">
    <citation type="submission" date="2019-10" db="EMBL/GenBank/DDBJ databases">
        <authorList>
            <person name="Zhang R."/>
            <person name="Pan Y."/>
            <person name="Wang J."/>
            <person name="Ma R."/>
            <person name="Yu S."/>
        </authorList>
    </citation>
    <scope>NUCLEOTIDE SEQUENCE</scope>
    <source>
        <strain evidence="3">LA-IB0</strain>
        <tissue evidence="3">Leaf</tissue>
    </source>
</reference>
<keyword evidence="2" id="KW-1133">Transmembrane helix</keyword>
<gene>
    <name evidence="3" type="ORF">BUALT_Bualt13G0108000</name>
</gene>
<comment type="caution">
    <text evidence="3">The sequence shown here is derived from an EMBL/GenBank/DDBJ whole genome shotgun (WGS) entry which is preliminary data.</text>
</comment>
<name>A0AAV6WN70_9LAMI</name>
<dbReference type="Proteomes" id="UP000826271">
    <property type="component" value="Unassembled WGS sequence"/>
</dbReference>
<evidence type="ECO:0000256" key="2">
    <source>
        <dbReference type="SAM" id="Phobius"/>
    </source>
</evidence>
<organism evidence="3 4">
    <name type="scientific">Buddleja alternifolia</name>
    <dbReference type="NCBI Taxonomy" id="168488"/>
    <lineage>
        <taxon>Eukaryota</taxon>
        <taxon>Viridiplantae</taxon>
        <taxon>Streptophyta</taxon>
        <taxon>Embryophyta</taxon>
        <taxon>Tracheophyta</taxon>
        <taxon>Spermatophyta</taxon>
        <taxon>Magnoliopsida</taxon>
        <taxon>eudicotyledons</taxon>
        <taxon>Gunneridae</taxon>
        <taxon>Pentapetalae</taxon>
        <taxon>asterids</taxon>
        <taxon>lamiids</taxon>
        <taxon>Lamiales</taxon>
        <taxon>Scrophulariaceae</taxon>
        <taxon>Buddlejeae</taxon>
        <taxon>Buddleja</taxon>
    </lineage>
</organism>
<dbReference type="AlphaFoldDB" id="A0AAV6WN70"/>
<keyword evidence="4" id="KW-1185">Reference proteome</keyword>
<evidence type="ECO:0000313" key="3">
    <source>
        <dbReference type="EMBL" id="KAG8371628.1"/>
    </source>
</evidence>
<sequence length="72" mass="8095">MINLSQFQTRGSPEASLKRSHGHLNISPINWVHFGLKWCYLWSCVVSLSRHNGLGIFILVLGCLQVSVFLPS</sequence>
<keyword evidence="2" id="KW-0472">Membrane</keyword>
<dbReference type="EMBL" id="WHWC01000013">
    <property type="protein sequence ID" value="KAG8371628.1"/>
    <property type="molecule type" value="Genomic_DNA"/>
</dbReference>
<evidence type="ECO:0000313" key="4">
    <source>
        <dbReference type="Proteomes" id="UP000826271"/>
    </source>
</evidence>
<proteinExistence type="predicted"/>
<keyword evidence="2" id="KW-0812">Transmembrane</keyword>
<accession>A0AAV6WN70</accession>
<feature type="region of interest" description="Disordered" evidence="1">
    <location>
        <begin position="1"/>
        <end position="20"/>
    </location>
</feature>